<name>F8P2H5_SERL9</name>
<sequence length="72" mass="7926">MVWPQYCASNANFTCPSPFMTGGSWKKSPVTITCVPPKGSTDFFIMHPIFASLSKRSPSTMETSSMMSTLVR</sequence>
<dbReference type="AlphaFoldDB" id="F8P2H5"/>
<dbReference type="RefSeq" id="XP_007320898.1">
    <property type="nucleotide sequence ID" value="XM_007320836.1"/>
</dbReference>
<dbReference type="GeneID" id="18811722"/>
<dbReference type="OrthoDB" id="3722922at2759"/>
<dbReference type="KEGG" id="sla:SERLADRAFT_395475"/>
<evidence type="ECO:0000313" key="1">
    <source>
        <dbReference type="EMBL" id="EGO22360.1"/>
    </source>
</evidence>
<gene>
    <name evidence="1" type="ORF">SERLADRAFT_395475</name>
</gene>
<organism>
    <name type="scientific">Serpula lacrymans var. lacrymans (strain S7.9)</name>
    <name type="common">Dry rot fungus</name>
    <dbReference type="NCBI Taxonomy" id="578457"/>
    <lineage>
        <taxon>Eukaryota</taxon>
        <taxon>Fungi</taxon>
        <taxon>Dikarya</taxon>
        <taxon>Basidiomycota</taxon>
        <taxon>Agaricomycotina</taxon>
        <taxon>Agaricomycetes</taxon>
        <taxon>Agaricomycetidae</taxon>
        <taxon>Boletales</taxon>
        <taxon>Coniophorineae</taxon>
        <taxon>Serpulaceae</taxon>
        <taxon>Serpula</taxon>
    </lineage>
</organism>
<feature type="non-terminal residue" evidence="1">
    <location>
        <position position="72"/>
    </location>
</feature>
<dbReference type="EMBL" id="GL945437">
    <property type="protein sequence ID" value="EGO22360.1"/>
    <property type="molecule type" value="Genomic_DNA"/>
</dbReference>
<accession>F8P2H5</accession>
<dbReference type="HOGENOM" id="CLU_2711694_0_0_1"/>
<protein>
    <submittedName>
        <fullName evidence="1">Uncharacterized protein</fullName>
    </submittedName>
</protein>
<proteinExistence type="predicted"/>
<reference evidence="1" key="1">
    <citation type="submission" date="2011-04" db="EMBL/GenBank/DDBJ databases">
        <title>Evolution of plant cell wall degrading machinery underlies the functional diversity of forest fungi.</title>
        <authorList>
            <consortium name="US DOE Joint Genome Institute (JGI-PGF)"/>
            <person name="Eastwood D.C."/>
            <person name="Floudas D."/>
            <person name="Binder M."/>
            <person name="Majcherczyk A."/>
            <person name="Schneider P."/>
            <person name="Aerts A."/>
            <person name="Asiegbu F.O."/>
            <person name="Baker S.E."/>
            <person name="Barry K."/>
            <person name="Bendiksby M."/>
            <person name="Blumentritt M."/>
            <person name="Coutinho P.M."/>
            <person name="Cullen D."/>
            <person name="Cullen D."/>
            <person name="Gathman A."/>
            <person name="Goodell B."/>
            <person name="Henrissat B."/>
            <person name="Ihrmark K."/>
            <person name="Kauserud H."/>
            <person name="Kohler A."/>
            <person name="LaButti K."/>
            <person name="Lapidus A."/>
            <person name="Lavin J.L."/>
            <person name="Lee Y.-H."/>
            <person name="Lindquist E."/>
            <person name="Lilly W."/>
            <person name="Lucas S."/>
            <person name="Morin E."/>
            <person name="Murat C."/>
            <person name="Oguiza J.A."/>
            <person name="Park J."/>
            <person name="Pisabarro A.G."/>
            <person name="Riley R."/>
            <person name="Rosling A."/>
            <person name="Salamov A."/>
            <person name="Schmidt O."/>
            <person name="Schmutz J."/>
            <person name="Skrede I."/>
            <person name="Stenlid J."/>
            <person name="Wiebenga A."/>
            <person name="Xie X."/>
            <person name="Kues U."/>
            <person name="Hibbett D.S."/>
            <person name="Hoffmeister D."/>
            <person name="Hogberg N."/>
            <person name="Martin F."/>
            <person name="Grigoriev I.V."/>
            <person name="Watkinson S.C."/>
        </authorList>
    </citation>
    <scope>NUCLEOTIDE SEQUENCE</scope>
    <source>
        <strain evidence="1">S7.9</strain>
    </source>
</reference>
<dbReference type="Proteomes" id="UP000008064">
    <property type="component" value="Unassembled WGS sequence"/>
</dbReference>